<accession>A0A1C3NU27</accession>
<feature type="region of interest" description="Disordered" evidence="1">
    <location>
        <begin position="88"/>
        <end position="110"/>
    </location>
</feature>
<evidence type="ECO:0000313" key="3">
    <source>
        <dbReference type="Proteomes" id="UP000199013"/>
    </source>
</evidence>
<name>A0A1C3NU27_9ACTN</name>
<organism evidence="2 3">
    <name type="scientific">Candidatus Protofrankia californiensis</name>
    <dbReference type="NCBI Taxonomy" id="1839754"/>
    <lineage>
        <taxon>Bacteria</taxon>
        <taxon>Bacillati</taxon>
        <taxon>Actinomycetota</taxon>
        <taxon>Actinomycetes</taxon>
        <taxon>Frankiales</taxon>
        <taxon>Frankiaceae</taxon>
        <taxon>Protofrankia</taxon>
    </lineage>
</organism>
<protein>
    <submittedName>
        <fullName evidence="2">Uncharacterized protein</fullName>
    </submittedName>
</protein>
<evidence type="ECO:0000256" key="1">
    <source>
        <dbReference type="SAM" id="MobiDB-lite"/>
    </source>
</evidence>
<dbReference type="AlphaFoldDB" id="A0A1C3NU27"/>
<reference evidence="3" key="1">
    <citation type="submission" date="2016-02" db="EMBL/GenBank/DDBJ databases">
        <authorList>
            <person name="Wibberg D."/>
        </authorList>
    </citation>
    <scope>NUCLEOTIDE SEQUENCE [LARGE SCALE GENOMIC DNA]</scope>
</reference>
<dbReference type="Proteomes" id="UP000199013">
    <property type="component" value="Unassembled WGS sequence"/>
</dbReference>
<keyword evidence="3" id="KW-1185">Reference proteome</keyword>
<gene>
    <name evidence="2" type="ORF">FDG2_0645</name>
</gene>
<dbReference type="EMBL" id="FLUV01000252">
    <property type="protein sequence ID" value="SBW18381.1"/>
    <property type="molecule type" value="Genomic_DNA"/>
</dbReference>
<proteinExistence type="predicted"/>
<evidence type="ECO:0000313" key="2">
    <source>
        <dbReference type="EMBL" id="SBW18381.1"/>
    </source>
</evidence>
<sequence>MKNTISWLLAGLGGTAERKVLQTAPSDNWFTDQEIQVRSWTPLLIDFPAPTEGDDAVGVVLVGYCAGWVLYWLESGPAPVWYQQAGPGFRRSPPAARCRADRPTPIPLAR</sequence>